<keyword evidence="1" id="KW-0808">Transferase</keyword>
<dbReference type="PANTHER" id="PTHR12526">
    <property type="entry name" value="GLYCOSYLTRANSFERASE"/>
    <property type="match status" value="1"/>
</dbReference>
<keyword evidence="2" id="KW-1185">Reference proteome</keyword>
<dbReference type="AlphaFoldDB" id="A0A0E9M1I7"/>
<sequence>MKILWFSNTPCSASGKLLGASYTKGGWLSSLEGALANIEDIQLSVAFYWVKRLAPFKYKNTFYYPVLRSGCSTVGGRLLNKYLNRSDDAEEIKRLLFIVDEVQPDVIHIHGTEDNYGLIQAHTRIPVVVSIQGILNAIALKYFSGIPYSVVQKYEGLSPKLKASSVKRLYAGVKNNAERERMILSMSRNIIGRTLWDRRITRVLAPQSEYFVVQEMLRPLFFGKEWKKREFFQPLRLVSTLGPGFYKGLETVVRTAQILKNTKRVDFEWVLPGLEASNAIVKMVKRWLGVDYERIGIRFVGSKSAPELVDMLVTSDIYVQTSHIENSPNSLCEAMLIGMPCIASFVGGTDSLLTDGEEGLLVQDGDPYALAGAIFQLYNDFEMAAGYAANARRRALIRHDETEILQSTLHVYKQLLATSLPGL</sequence>
<dbReference type="GO" id="GO:0016740">
    <property type="term" value="F:transferase activity"/>
    <property type="evidence" value="ECO:0007669"/>
    <property type="project" value="UniProtKB-KW"/>
</dbReference>
<dbReference type="RefSeq" id="WP_083985213.1">
    <property type="nucleotide sequence ID" value="NZ_BAZW01000056.1"/>
</dbReference>
<evidence type="ECO:0000313" key="2">
    <source>
        <dbReference type="Proteomes" id="UP000032900"/>
    </source>
</evidence>
<name>A0A0E9M1I7_9BACT</name>
<dbReference type="OrthoDB" id="1096251at2"/>
<comment type="caution">
    <text evidence="1">The sequence shown here is derived from an EMBL/GenBank/DDBJ whole genome shotgun (WGS) entry which is preliminary data.</text>
</comment>
<dbReference type="EMBL" id="BAZW01000056">
    <property type="protein sequence ID" value="GAO31667.1"/>
    <property type="molecule type" value="Genomic_DNA"/>
</dbReference>
<dbReference type="CDD" id="cd03801">
    <property type="entry name" value="GT4_PimA-like"/>
    <property type="match status" value="1"/>
</dbReference>
<accession>A0A0E9M1I7</accession>
<organism evidence="1 2">
    <name type="scientific">Geofilum rubicundum JCM 15548</name>
    <dbReference type="NCBI Taxonomy" id="1236989"/>
    <lineage>
        <taxon>Bacteria</taxon>
        <taxon>Pseudomonadati</taxon>
        <taxon>Bacteroidota</taxon>
        <taxon>Bacteroidia</taxon>
        <taxon>Marinilabiliales</taxon>
        <taxon>Marinilabiliaceae</taxon>
        <taxon>Geofilum</taxon>
    </lineage>
</organism>
<dbReference type="PANTHER" id="PTHR12526:SF630">
    <property type="entry name" value="GLYCOSYLTRANSFERASE"/>
    <property type="match status" value="1"/>
</dbReference>
<proteinExistence type="predicted"/>
<dbReference type="Proteomes" id="UP000032900">
    <property type="component" value="Unassembled WGS sequence"/>
</dbReference>
<evidence type="ECO:0000313" key="1">
    <source>
        <dbReference type="EMBL" id="GAO31667.1"/>
    </source>
</evidence>
<dbReference type="Pfam" id="PF13692">
    <property type="entry name" value="Glyco_trans_1_4"/>
    <property type="match status" value="1"/>
</dbReference>
<dbReference type="SUPFAM" id="SSF53756">
    <property type="entry name" value="UDP-Glycosyltransferase/glycogen phosphorylase"/>
    <property type="match status" value="1"/>
</dbReference>
<dbReference type="Gene3D" id="3.40.50.2000">
    <property type="entry name" value="Glycogen Phosphorylase B"/>
    <property type="match status" value="2"/>
</dbReference>
<gene>
    <name evidence="1" type="ORF">JCM15548_14055</name>
</gene>
<reference evidence="1 2" key="1">
    <citation type="journal article" date="2015" name="Microbes Environ.">
        <title>Distribution and evolution of nitrogen fixation genes in the phylum bacteroidetes.</title>
        <authorList>
            <person name="Inoue J."/>
            <person name="Oshima K."/>
            <person name="Suda W."/>
            <person name="Sakamoto M."/>
            <person name="Iino T."/>
            <person name="Noda S."/>
            <person name="Hongoh Y."/>
            <person name="Hattori M."/>
            <person name="Ohkuma M."/>
        </authorList>
    </citation>
    <scope>NUCLEOTIDE SEQUENCE [LARGE SCALE GENOMIC DNA]</scope>
    <source>
        <strain evidence="1">JCM 15548</strain>
    </source>
</reference>
<protein>
    <submittedName>
        <fullName evidence="1">Glycosyl transferase, group 1</fullName>
    </submittedName>
</protein>
<dbReference type="STRING" id="1236989.JCM15548_14055"/>